<reference evidence="4" key="2">
    <citation type="submission" date="2025-08" db="UniProtKB">
        <authorList>
            <consortium name="RefSeq"/>
        </authorList>
    </citation>
    <scope>IDENTIFICATION</scope>
    <source>
        <tissue evidence="4">Leaf</tissue>
    </source>
</reference>
<feature type="transmembrane region" description="Helical" evidence="2">
    <location>
        <begin position="160"/>
        <end position="183"/>
    </location>
</feature>
<dbReference type="Proteomes" id="UP000087766">
    <property type="component" value="Chromosome 9"/>
</dbReference>
<dbReference type="OrthoDB" id="437960at2759"/>
<keyword evidence="2" id="KW-0472">Membrane</keyword>
<dbReference type="Gene3D" id="2.20.110.10">
    <property type="entry name" value="Histone H3 K4-specific methyltransferase SET7/9 N-terminal domain"/>
    <property type="match status" value="3"/>
</dbReference>
<reference evidence="3" key="1">
    <citation type="journal article" date="2014" name="Nat. Commun.">
        <title>Genome sequence of mungbean and insights into evolution within Vigna species.</title>
        <authorList>
            <person name="Kang Y.J."/>
            <person name="Kim S.K."/>
            <person name="Kim M.Y."/>
            <person name="Lestari P."/>
            <person name="Kim K.H."/>
            <person name="Ha B.K."/>
            <person name="Jun T.H."/>
            <person name="Hwang W.J."/>
            <person name="Lee T."/>
            <person name="Lee J."/>
            <person name="Shim S."/>
            <person name="Yoon M.Y."/>
            <person name="Jang Y.E."/>
            <person name="Han K.S."/>
            <person name="Taeprayoon P."/>
            <person name="Yoon N."/>
            <person name="Somta P."/>
            <person name="Tanya P."/>
            <person name="Kim K.S."/>
            <person name="Gwag J.G."/>
            <person name="Moon J.K."/>
            <person name="Lee Y.H."/>
            <person name="Park B.S."/>
            <person name="Bombarely A."/>
            <person name="Doyle J.J."/>
            <person name="Jackson S.A."/>
            <person name="Schafleitner R."/>
            <person name="Srinives P."/>
            <person name="Varshney R.K."/>
            <person name="Lee S.H."/>
        </authorList>
    </citation>
    <scope>NUCLEOTIDE SEQUENCE [LARGE SCALE GENOMIC DNA]</scope>
    <source>
        <strain evidence="3">cv. VC1973A</strain>
    </source>
</reference>
<dbReference type="InterPro" id="IPR003409">
    <property type="entry name" value="MORN"/>
</dbReference>
<sequence>MLENRKKTKKTHIITFFFLLLCFFFEQKHHKKKKRKESGYDFPNVMHHKKSELQIGKESTGVSSDFNPLCHHPNHHHHPIPNLTPNLNLQTQTSTVPYKRPSLCKSPTLNRFPKPCRATAPSATTATWVSSVVSLRFRLRLFIFFSLPFFYFLVSHPTNSFILDFLAAFFFSAALFFSLSLALPRIPSIRFFLKPEARPALKLPVFWARPAQPEFQFCVVAYPNGDVYEGEFRRGKCCGSGVYYYSMSGRYEGDWVEGKYDGFGVETWAKGSRYRGQYRQGLRHGFGVYRFYTGDVYAGEWASGQSHGCGVHTCEDGSRNGDTYAGEYFADKMHGYGVYSFANGHCYEGSWHEGKRQGIGMYAFRNGETQSGHWQNGVIDTPSSQSATYPVSPVGVNHSRVLNAVQEARRAAKKAYDVAKVDERVNRAVAAANRAANAARVASVKAVQNQMHHNVNSKSIPIPIV</sequence>
<evidence type="ECO:0000313" key="3">
    <source>
        <dbReference type="Proteomes" id="UP000087766"/>
    </source>
</evidence>
<organism evidence="3 4">
    <name type="scientific">Vigna radiata var. radiata</name>
    <name type="common">Mung bean</name>
    <name type="synonym">Phaseolus aureus</name>
    <dbReference type="NCBI Taxonomy" id="3916"/>
    <lineage>
        <taxon>Eukaryota</taxon>
        <taxon>Viridiplantae</taxon>
        <taxon>Streptophyta</taxon>
        <taxon>Embryophyta</taxon>
        <taxon>Tracheophyta</taxon>
        <taxon>Spermatophyta</taxon>
        <taxon>Magnoliopsida</taxon>
        <taxon>eudicotyledons</taxon>
        <taxon>Gunneridae</taxon>
        <taxon>Pentapetalae</taxon>
        <taxon>rosids</taxon>
        <taxon>fabids</taxon>
        <taxon>Fabales</taxon>
        <taxon>Fabaceae</taxon>
        <taxon>Papilionoideae</taxon>
        <taxon>50 kb inversion clade</taxon>
        <taxon>NPAAA clade</taxon>
        <taxon>indigoferoid/millettioid clade</taxon>
        <taxon>Phaseoleae</taxon>
        <taxon>Vigna</taxon>
    </lineage>
</organism>
<name>A0A1S3VE22_VIGRR</name>
<proteinExistence type="predicted"/>
<dbReference type="GO" id="GO:0016020">
    <property type="term" value="C:membrane"/>
    <property type="evidence" value="ECO:0007669"/>
    <property type="project" value="UniProtKB-ARBA"/>
</dbReference>
<accession>A0A1S3VE22</accession>
<keyword evidence="1" id="KW-0677">Repeat</keyword>
<feature type="transmembrane region" description="Helical" evidence="2">
    <location>
        <begin position="137"/>
        <end position="154"/>
    </location>
</feature>
<keyword evidence="2" id="KW-0812">Transmembrane</keyword>
<keyword evidence="2" id="KW-1133">Transmembrane helix</keyword>
<dbReference type="SMART" id="SM00698">
    <property type="entry name" value="MORN"/>
    <property type="match status" value="6"/>
</dbReference>
<dbReference type="SUPFAM" id="SSF82185">
    <property type="entry name" value="Histone H3 K4-specific methyltransferase SET7/9 N-terminal domain"/>
    <property type="match status" value="2"/>
</dbReference>
<evidence type="ECO:0000256" key="1">
    <source>
        <dbReference type="ARBA" id="ARBA00022737"/>
    </source>
</evidence>
<dbReference type="PANTHER" id="PTHR23084">
    <property type="entry name" value="PHOSPHATIDYLINOSITOL-4-PHOSPHATE 5-KINASE RELATED"/>
    <property type="match status" value="1"/>
</dbReference>
<dbReference type="STRING" id="3916.A0A1S3VE22"/>
<dbReference type="PANTHER" id="PTHR23084:SF179">
    <property type="entry name" value="OS10G0565000 PROTEIN"/>
    <property type="match status" value="1"/>
</dbReference>
<feature type="transmembrane region" description="Helical" evidence="2">
    <location>
        <begin position="12"/>
        <end position="27"/>
    </location>
</feature>
<protein>
    <submittedName>
        <fullName evidence="4">Uncharacterized protein LOC106774217</fullName>
    </submittedName>
</protein>
<dbReference type="AlphaFoldDB" id="A0A1S3VE22"/>
<dbReference type="Pfam" id="PF02493">
    <property type="entry name" value="MORN"/>
    <property type="match status" value="6"/>
</dbReference>
<dbReference type="FunFam" id="2.20.110.10:FF:000002">
    <property type="entry name" value="Phosphatidylinositol 4-phosphate 5-kinase 8"/>
    <property type="match status" value="1"/>
</dbReference>
<evidence type="ECO:0000313" key="4">
    <source>
        <dbReference type="RefSeq" id="XP_014516613.2"/>
    </source>
</evidence>
<evidence type="ECO:0000256" key="2">
    <source>
        <dbReference type="SAM" id="Phobius"/>
    </source>
</evidence>
<dbReference type="KEGG" id="vra:106774217"/>
<dbReference type="GeneID" id="106774217"/>
<gene>
    <name evidence="4" type="primary">LOC106774217</name>
</gene>
<dbReference type="RefSeq" id="XP_014516613.2">
    <property type="nucleotide sequence ID" value="XM_014661127.2"/>
</dbReference>
<keyword evidence="3" id="KW-1185">Reference proteome</keyword>